<protein>
    <submittedName>
        <fullName evidence="2">Uncharacterized protein</fullName>
    </submittedName>
</protein>
<comment type="caution">
    <text evidence="2">The sequence shown here is derived from an EMBL/GenBank/DDBJ whole genome shotgun (WGS) entry which is preliminary data.</text>
</comment>
<dbReference type="Proteomes" id="UP001216150">
    <property type="component" value="Unassembled WGS sequence"/>
</dbReference>
<evidence type="ECO:0000313" key="3">
    <source>
        <dbReference type="Proteomes" id="UP001216150"/>
    </source>
</evidence>
<accession>A0AAD6E262</accession>
<feature type="region of interest" description="Disordered" evidence="1">
    <location>
        <begin position="1"/>
        <end position="21"/>
    </location>
</feature>
<keyword evidence="3" id="KW-1185">Reference proteome</keyword>
<dbReference type="AlphaFoldDB" id="A0AAD6E262"/>
<evidence type="ECO:0000313" key="2">
    <source>
        <dbReference type="EMBL" id="KAJ5599122.1"/>
    </source>
</evidence>
<name>A0AAD6E262_9EURO</name>
<dbReference type="EMBL" id="JAQJAC010000001">
    <property type="protein sequence ID" value="KAJ5599122.1"/>
    <property type="molecule type" value="Genomic_DNA"/>
</dbReference>
<reference evidence="2 3" key="1">
    <citation type="journal article" date="2023" name="IMA Fungus">
        <title>Comparative genomic study of the Penicillium genus elucidates a diverse pangenome and 15 lateral gene transfer events.</title>
        <authorList>
            <person name="Petersen C."/>
            <person name="Sorensen T."/>
            <person name="Nielsen M.R."/>
            <person name="Sondergaard T.E."/>
            <person name="Sorensen J.L."/>
            <person name="Fitzpatrick D.A."/>
            <person name="Frisvad J.C."/>
            <person name="Nielsen K.L."/>
        </authorList>
    </citation>
    <scope>NUCLEOTIDE SEQUENCE [LARGE SCALE GENOMIC DNA]</scope>
    <source>
        <strain evidence="2 3">IBT 29057</strain>
    </source>
</reference>
<evidence type="ECO:0000256" key="1">
    <source>
        <dbReference type="SAM" id="MobiDB-lite"/>
    </source>
</evidence>
<proteinExistence type="predicted"/>
<organism evidence="2 3">
    <name type="scientific">Penicillium hetheringtonii</name>
    <dbReference type="NCBI Taxonomy" id="911720"/>
    <lineage>
        <taxon>Eukaryota</taxon>
        <taxon>Fungi</taxon>
        <taxon>Dikarya</taxon>
        <taxon>Ascomycota</taxon>
        <taxon>Pezizomycotina</taxon>
        <taxon>Eurotiomycetes</taxon>
        <taxon>Eurotiomycetidae</taxon>
        <taxon>Eurotiales</taxon>
        <taxon>Aspergillaceae</taxon>
        <taxon>Penicillium</taxon>
    </lineage>
</organism>
<feature type="compositionally biased region" description="Polar residues" evidence="1">
    <location>
        <begin position="1"/>
        <end position="12"/>
    </location>
</feature>
<gene>
    <name evidence="2" type="ORF">N7450_000189</name>
</gene>
<sequence length="285" mass="31179">MQTDITQPSDTSIYYVPGHLPNSEAPRPGELEYLLNPTAYYGRLDDLETRTAQTVGQANGVGPKTLILTETVPFPLAIGEGTQTMSEWPDLESTILRQDLMKGFLDSLFNTSQALCHLNSEGFCGKAFSLLVEDQARPGIANIVHVSLDDIHRPGTLPTEYASFLFERVIGLNYDGQAASWRATLLKYHLLGNLLPLALVSFTGSHVCRFGTNLWGQETDSIPVGLGYSFRPRELACLKDFIGGHAWVLGKSQPDPIQPGLKLSLVVQDLQELWGPVWLVGGGSP</sequence>